<protein>
    <submittedName>
        <fullName evidence="1">Uncharacterized protein</fullName>
    </submittedName>
</protein>
<keyword evidence="2" id="KW-1185">Reference proteome</keyword>
<comment type="caution">
    <text evidence="1">The sequence shown here is derived from an EMBL/GenBank/DDBJ whole genome shotgun (WGS) entry which is preliminary data.</text>
</comment>
<name>A0ABQ7DTP0_BRACR</name>
<evidence type="ECO:0000313" key="1">
    <source>
        <dbReference type="EMBL" id="KAF3580750.1"/>
    </source>
</evidence>
<dbReference type="Proteomes" id="UP000266723">
    <property type="component" value="Unassembled WGS sequence"/>
</dbReference>
<accession>A0ABQ7DTP0</accession>
<sequence length="286" mass="32814">MLHFLHLAPLLEPQHLILLESQHLILMASHLDHELLSSLQTFGPVDRRMYPTDFEDNLRKKEICGSFCEVQELNALIPFWQLSSQALQLTSQVLQLTSQVLQLTSASCQQSRNSLRPLSASSSFYKSQRWGLEIDLIKRSTLGSGQRDLIGLKRSQTDDGLNLRAGTSYSSWKDAYAMSFKFPGYTSFSNDGKAYVHCYSEVCLGRDLSFSEDMFTKNDSYKGLCRSYALHLGWVNSNWVQYECKIQDARWVAADSEKETLRCKYALRVERAKNQEIYLIRKISIN</sequence>
<organism evidence="1 2">
    <name type="scientific">Brassica cretica</name>
    <name type="common">Mustard</name>
    <dbReference type="NCBI Taxonomy" id="69181"/>
    <lineage>
        <taxon>Eukaryota</taxon>
        <taxon>Viridiplantae</taxon>
        <taxon>Streptophyta</taxon>
        <taxon>Embryophyta</taxon>
        <taxon>Tracheophyta</taxon>
        <taxon>Spermatophyta</taxon>
        <taxon>Magnoliopsida</taxon>
        <taxon>eudicotyledons</taxon>
        <taxon>Gunneridae</taxon>
        <taxon>Pentapetalae</taxon>
        <taxon>rosids</taxon>
        <taxon>malvids</taxon>
        <taxon>Brassicales</taxon>
        <taxon>Brassicaceae</taxon>
        <taxon>Brassiceae</taxon>
        <taxon>Brassica</taxon>
    </lineage>
</organism>
<gene>
    <name evidence="1" type="ORF">DY000_02032345</name>
</gene>
<evidence type="ECO:0000313" key="2">
    <source>
        <dbReference type="Proteomes" id="UP000266723"/>
    </source>
</evidence>
<proteinExistence type="predicted"/>
<dbReference type="EMBL" id="QGKV02000649">
    <property type="protein sequence ID" value="KAF3580750.1"/>
    <property type="molecule type" value="Genomic_DNA"/>
</dbReference>
<reference evidence="1 2" key="1">
    <citation type="journal article" date="2020" name="BMC Genomics">
        <title>Intraspecific diversification of the crop wild relative Brassica cretica Lam. using demographic model selection.</title>
        <authorList>
            <person name="Kioukis A."/>
            <person name="Michalopoulou V.A."/>
            <person name="Briers L."/>
            <person name="Pirintsos S."/>
            <person name="Studholme D.J."/>
            <person name="Pavlidis P."/>
            <person name="Sarris P.F."/>
        </authorList>
    </citation>
    <scope>NUCLEOTIDE SEQUENCE [LARGE SCALE GENOMIC DNA]</scope>
    <source>
        <strain evidence="2">cv. PFS-1207/04</strain>
    </source>
</reference>